<gene>
    <name evidence="2" type="ORF">Bccel_0296</name>
</gene>
<keyword evidence="1" id="KW-0472">Membrane</keyword>
<protein>
    <submittedName>
        <fullName evidence="2">Stage II sporulation protein M</fullName>
    </submittedName>
</protein>
<dbReference type="InterPro" id="IPR014196">
    <property type="entry name" value="SpoIIM"/>
</dbReference>
<reference evidence="3" key="1">
    <citation type="submission" date="2015-07" db="EMBL/GenBank/DDBJ databases">
        <title>Near-Complete Genome Sequence of the Cellulolytic Bacterium Bacteroides (Pseudobacteroides) cellulosolvens ATCC 35603.</title>
        <authorList>
            <person name="Dassa B."/>
            <person name="Utturkar S.M."/>
            <person name="Klingeman D.M."/>
            <person name="Hurt R.A."/>
            <person name="Keller M."/>
            <person name="Xu J."/>
            <person name="Reddy Y.H.K."/>
            <person name="Borovok I."/>
            <person name="Grinberg I.R."/>
            <person name="Lamed R."/>
            <person name="Zhivin O."/>
            <person name="Bayer E.A."/>
            <person name="Brown S.D."/>
        </authorList>
    </citation>
    <scope>NUCLEOTIDE SEQUENCE [LARGE SCALE GENOMIC DNA]</scope>
    <source>
        <strain evidence="3">DSM 2933</strain>
    </source>
</reference>
<dbReference type="Proteomes" id="UP000036923">
    <property type="component" value="Unassembled WGS sequence"/>
</dbReference>
<accession>A0A0L6JH42</accession>
<feature type="transmembrane region" description="Helical" evidence="1">
    <location>
        <begin position="175"/>
        <end position="199"/>
    </location>
</feature>
<dbReference type="Pfam" id="PF01944">
    <property type="entry name" value="SpoIIM"/>
    <property type="match status" value="1"/>
</dbReference>
<dbReference type="NCBIfam" id="TIGR02831">
    <property type="entry name" value="spo_II_M"/>
    <property type="match status" value="1"/>
</dbReference>
<dbReference type="EMBL" id="LGTC01000001">
    <property type="protein sequence ID" value="KNY25039.1"/>
    <property type="molecule type" value="Genomic_DNA"/>
</dbReference>
<feature type="transmembrane region" description="Helical" evidence="1">
    <location>
        <begin position="20"/>
        <end position="41"/>
    </location>
</feature>
<dbReference type="RefSeq" id="WP_036946175.1">
    <property type="nucleotide sequence ID" value="NZ_KN050763.1"/>
</dbReference>
<feature type="transmembrane region" description="Helical" evidence="1">
    <location>
        <begin position="137"/>
        <end position="155"/>
    </location>
</feature>
<dbReference type="STRING" id="398512.Bccel_0296"/>
<evidence type="ECO:0000313" key="2">
    <source>
        <dbReference type="EMBL" id="KNY25039.1"/>
    </source>
</evidence>
<dbReference type="OrthoDB" id="1707382at2"/>
<feature type="transmembrane region" description="Helical" evidence="1">
    <location>
        <begin position="111"/>
        <end position="131"/>
    </location>
</feature>
<dbReference type="AlphaFoldDB" id="A0A0L6JH42"/>
<sequence length="211" mass="23311" precursor="true">MFSNAKCAFVKHIKSNSSIYLLLLLAFIIGVTIGAFTVNGLTAMQREELKNYFQGFLELFDKQDINSAELFKVSLMENIKQITVIWLLGVCIIGIPFIFVFVGIRGFLTGFGSGLLIQTFGVKGVVFILSSLLLKEIIILPCIIILGVNGIKFSLGIIKNKSIKRISKESLKSNLISYCLSTAFIALVMIGGIFMEVYISPVLIRVISPIF</sequence>
<dbReference type="PIRSF" id="PIRSF038973">
    <property type="entry name" value="SpoIIM"/>
    <property type="match status" value="1"/>
</dbReference>
<comment type="caution">
    <text evidence="2">The sequence shown here is derived from an EMBL/GenBank/DDBJ whole genome shotgun (WGS) entry which is preliminary data.</text>
</comment>
<dbReference type="eggNOG" id="COG1300">
    <property type="taxonomic scope" value="Bacteria"/>
</dbReference>
<keyword evidence="1" id="KW-1133">Transmembrane helix</keyword>
<name>A0A0L6JH42_9FIRM</name>
<organism evidence="2 3">
    <name type="scientific">Pseudobacteroides cellulosolvens ATCC 35603 = DSM 2933</name>
    <dbReference type="NCBI Taxonomy" id="398512"/>
    <lineage>
        <taxon>Bacteria</taxon>
        <taxon>Bacillati</taxon>
        <taxon>Bacillota</taxon>
        <taxon>Clostridia</taxon>
        <taxon>Eubacteriales</taxon>
        <taxon>Oscillospiraceae</taxon>
        <taxon>Pseudobacteroides</taxon>
    </lineage>
</organism>
<proteinExistence type="predicted"/>
<keyword evidence="1" id="KW-0812">Transmembrane</keyword>
<evidence type="ECO:0000313" key="3">
    <source>
        <dbReference type="Proteomes" id="UP000036923"/>
    </source>
</evidence>
<evidence type="ECO:0000256" key="1">
    <source>
        <dbReference type="SAM" id="Phobius"/>
    </source>
</evidence>
<feature type="transmembrane region" description="Helical" evidence="1">
    <location>
        <begin position="84"/>
        <end position="104"/>
    </location>
</feature>
<keyword evidence="3" id="KW-1185">Reference proteome</keyword>
<dbReference type="InterPro" id="IPR002798">
    <property type="entry name" value="SpoIIM-like"/>
</dbReference>